<dbReference type="EMBL" id="JBHLTQ010000001">
    <property type="protein sequence ID" value="MFC0603625.1"/>
    <property type="molecule type" value="Genomic_DNA"/>
</dbReference>
<accession>A0ABV6Q5S0</accession>
<keyword evidence="1" id="KW-0812">Transmembrane</keyword>
<evidence type="ECO:0000313" key="2">
    <source>
        <dbReference type="EMBL" id="MFC0603625.1"/>
    </source>
</evidence>
<sequence length="251" mass="29638">MENNKTNRYLKYAIGEIILVVIGILIALQINNWNEDRKATIIEENFFDSVLIDIEKDEEKLIYYEHFHTKRIEYLDTLLTYVRNPKRPMGLNKFAQYIEPLFYSVSPTVYNTTFESAKSSGVFSNIKAKDLMKQLSQYYADFTQIENTFNSITRFVENQLEPLLYNFPEDYMTSETGRLVINEEDVNFFYKKIASIEDQRNLNTDYNAILRTPKLENIIIGDMGRTFNIIGKIETRIVDLRQLRTKIINRD</sequence>
<protein>
    <submittedName>
        <fullName evidence="2">DUF6090 family protein</fullName>
    </submittedName>
</protein>
<reference evidence="2 3" key="1">
    <citation type="submission" date="2024-09" db="EMBL/GenBank/DDBJ databases">
        <authorList>
            <person name="Sun Q."/>
            <person name="Mori K."/>
        </authorList>
    </citation>
    <scope>NUCLEOTIDE SEQUENCE [LARGE SCALE GENOMIC DNA]</scope>
    <source>
        <strain evidence="2 3">NCAIM B.02481</strain>
    </source>
</reference>
<comment type="caution">
    <text evidence="2">The sequence shown here is derived from an EMBL/GenBank/DDBJ whole genome shotgun (WGS) entry which is preliminary data.</text>
</comment>
<dbReference type="InterPro" id="IPR045749">
    <property type="entry name" value="DUF6090"/>
</dbReference>
<dbReference type="Pfam" id="PF19578">
    <property type="entry name" value="DUF6090"/>
    <property type="match status" value="1"/>
</dbReference>
<keyword evidence="1" id="KW-0472">Membrane</keyword>
<gene>
    <name evidence="2" type="ORF">ACFFGA_03600</name>
</gene>
<keyword evidence="3" id="KW-1185">Reference proteome</keyword>
<dbReference type="RefSeq" id="WP_386059769.1">
    <property type="nucleotide sequence ID" value="NZ_JBHLTQ010000001.1"/>
</dbReference>
<dbReference type="Proteomes" id="UP001589832">
    <property type="component" value="Unassembled WGS sequence"/>
</dbReference>
<feature type="transmembrane region" description="Helical" evidence="1">
    <location>
        <begin position="12"/>
        <end position="30"/>
    </location>
</feature>
<evidence type="ECO:0000256" key="1">
    <source>
        <dbReference type="SAM" id="Phobius"/>
    </source>
</evidence>
<evidence type="ECO:0000313" key="3">
    <source>
        <dbReference type="Proteomes" id="UP001589832"/>
    </source>
</evidence>
<organism evidence="2 3">
    <name type="scientific">Winogradskyella pulchriflava</name>
    <dbReference type="NCBI Taxonomy" id="1110688"/>
    <lineage>
        <taxon>Bacteria</taxon>
        <taxon>Pseudomonadati</taxon>
        <taxon>Bacteroidota</taxon>
        <taxon>Flavobacteriia</taxon>
        <taxon>Flavobacteriales</taxon>
        <taxon>Flavobacteriaceae</taxon>
        <taxon>Winogradskyella</taxon>
    </lineage>
</organism>
<keyword evidence="1" id="KW-1133">Transmembrane helix</keyword>
<proteinExistence type="predicted"/>
<name>A0ABV6Q5S0_9FLAO</name>